<dbReference type="PROSITE" id="PS50076">
    <property type="entry name" value="DNAJ_2"/>
    <property type="match status" value="1"/>
</dbReference>
<dbReference type="InterPro" id="IPR052606">
    <property type="entry name" value="DnaJ_domain_protein"/>
</dbReference>
<dbReference type="PANTHER" id="PTHR44653:SF2">
    <property type="entry name" value="DNAJ HOMOLOG SUBFAMILY C MEMBER 1"/>
    <property type="match status" value="1"/>
</dbReference>
<dbReference type="InterPro" id="IPR001623">
    <property type="entry name" value="DnaJ_domain"/>
</dbReference>
<dbReference type="RefSeq" id="XP_006825573.1">
    <property type="nucleotide sequence ID" value="XM_006825510.1"/>
</dbReference>
<keyword evidence="3" id="KW-1133">Transmembrane helix</keyword>
<protein>
    <submittedName>
        <fullName evidence="9">DnaJ homolog subfamily C member 1-like</fullName>
    </submittedName>
</protein>
<evidence type="ECO:0000259" key="7">
    <source>
        <dbReference type="PROSITE" id="PS50076"/>
    </source>
</evidence>
<keyword evidence="2 6" id="KW-0732">Signal</keyword>
<dbReference type="SUPFAM" id="SSF46565">
    <property type="entry name" value="Chaperone J-domain"/>
    <property type="match status" value="1"/>
</dbReference>
<dbReference type="GeneID" id="102800618"/>
<comment type="subcellular location">
    <subcellularLocation>
        <location evidence="5">Endomembrane system</location>
        <topology evidence="5">Single-pass membrane protein</topology>
    </subcellularLocation>
</comment>
<keyword evidence="4" id="KW-0472">Membrane</keyword>
<feature type="chain" id="PRO_5045471932" evidence="6">
    <location>
        <begin position="21"/>
        <end position="97"/>
    </location>
</feature>
<dbReference type="Pfam" id="PF00226">
    <property type="entry name" value="DnaJ"/>
    <property type="match status" value="1"/>
</dbReference>
<dbReference type="CDD" id="cd06257">
    <property type="entry name" value="DnaJ"/>
    <property type="match status" value="1"/>
</dbReference>
<accession>A0ABM0MZY2</accession>
<keyword evidence="1" id="KW-0812">Transmembrane</keyword>
<feature type="domain" description="J" evidence="7">
    <location>
        <begin position="38"/>
        <end position="97"/>
    </location>
</feature>
<evidence type="ECO:0000256" key="6">
    <source>
        <dbReference type="SAM" id="SignalP"/>
    </source>
</evidence>
<gene>
    <name evidence="9" type="primary">LOC102800618</name>
</gene>
<keyword evidence="8" id="KW-1185">Reference proteome</keyword>
<dbReference type="Proteomes" id="UP000694865">
    <property type="component" value="Unplaced"/>
</dbReference>
<reference evidence="9" key="1">
    <citation type="submission" date="2025-08" db="UniProtKB">
        <authorList>
            <consortium name="RefSeq"/>
        </authorList>
    </citation>
    <scope>IDENTIFICATION</scope>
    <source>
        <tissue evidence="9">Testes</tissue>
    </source>
</reference>
<evidence type="ECO:0000256" key="1">
    <source>
        <dbReference type="ARBA" id="ARBA00022692"/>
    </source>
</evidence>
<dbReference type="Gene3D" id="1.10.287.110">
    <property type="entry name" value="DnaJ domain"/>
    <property type="match status" value="1"/>
</dbReference>
<sequence>MFTTMPKLVLFVLVLGMADAWDSEELELFDLVEEIQKNFYDMLGLDSSASQSDIKRAYRKLSLQLHPDKNKEEDAEEKFRQLVAVSEVLKDETQRKR</sequence>
<dbReference type="PRINTS" id="PR00625">
    <property type="entry name" value="JDOMAIN"/>
</dbReference>
<evidence type="ECO:0000256" key="3">
    <source>
        <dbReference type="ARBA" id="ARBA00022989"/>
    </source>
</evidence>
<proteinExistence type="predicted"/>
<evidence type="ECO:0000256" key="2">
    <source>
        <dbReference type="ARBA" id="ARBA00022729"/>
    </source>
</evidence>
<name>A0ABM0MZY2_SACKO</name>
<feature type="signal peptide" evidence="6">
    <location>
        <begin position="1"/>
        <end position="20"/>
    </location>
</feature>
<organism evidence="8 9">
    <name type="scientific">Saccoglossus kowalevskii</name>
    <name type="common">Acorn worm</name>
    <dbReference type="NCBI Taxonomy" id="10224"/>
    <lineage>
        <taxon>Eukaryota</taxon>
        <taxon>Metazoa</taxon>
        <taxon>Hemichordata</taxon>
        <taxon>Enteropneusta</taxon>
        <taxon>Harrimaniidae</taxon>
        <taxon>Saccoglossus</taxon>
    </lineage>
</organism>
<dbReference type="PANTHER" id="PTHR44653">
    <property type="entry name" value="DNAJ HOMOLOG SUBFAMILY C MEMBER 1"/>
    <property type="match status" value="1"/>
</dbReference>
<dbReference type="SMART" id="SM00271">
    <property type="entry name" value="DnaJ"/>
    <property type="match status" value="1"/>
</dbReference>
<evidence type="ECO:0000313" key="8">
    <source>
        <dbReference type="Proteomes" id="UP000694865"/>
    </source>
</evidence>
<dbReference type="InterPro" id="IPR036869">
    <property type="entry name" value="J_dom_sf"/>
</dbReference>
<evidence type="ECO:0000313" key="9">
    <source>
        <dbReference type="RefSeq" id="XP_006825573.1"/>
    </source>
</evidence>
<evidence type="ECO:0000256" key="5">
    <source>
        <dbReference type="ARBA" id="ARBA00037847"/>
    </source>
</evidence>
<evidence type="ECO:0000256" key="4">
    <source>
        <dbReference type="ARBA" id="ARBA00023136"/>
    </source>
</evidence>